<organism evidence="2 3">
    <name type="scientific">Marasmius crinis-equi</name>
    <dbReference type="NCBI Taxonomy" id="585013"/>
    <lineage>
        <taxon>Eukaryota</taxon>
        <taxon>Fungi</taxon>
        <taxon>Dikarya</taxon>
        <taxon>Basidiomycota</taxon>
        <taxon>Agaricomycotina</taxon>
        <taxon>Agaricomycetes</taxon>
        <taxon>Agaricomycetidae</taxon>
        <taxon>Agaricales</taxon>
        <taxon>Marasmiineae</taxon>
        <taxon>Marasmiaceae</taxon>
        <taxon>Marasmius</taxon>
    </lineage>
</organism>
<dbReference type="CDD" id="cd02181">
    <property type="entry name" value="GH16_fungal_Lam16A_glucanase"/>
    <property type="match status" value="1"/>
</dbReference>
<dbReference type="PROSITE" id="PS51762">
    <property type="entry name" value="GH16_2"/>
    <property type="match status" value="1"/>
</dbReference>
<dbReference type="InterPro" id="IPR013320">
    <property type="entry name" value="ConA-like_dom_sf"/>
</dbReference>
<gene>
    <name evidence="2" type="ORF">V5O48_007666</name>
</gene>
<dbReference type="InterPro" id="IPR050546">
    <property type="entry name" value="Glycosyl_Hydrlase_16"/>
</dbReference>
<accession>A0ABR3FGN0</accession>
<dbReference type="EMBL" id="JBAHYK010000411">
    <property type="protein sequence ID" value="KAL0574290.1"/>
    <property type="molecule type" value="Genomic_DNA"/>
</dbReference>
<dbReference type="InterPro" id="IPR000757">
    <property type="entry name" value="Beta-glucanase-like"/>
</dbReference>
<keyword evidence="3" id="KW-1185">Reference proteome</keyword>
<feature type="domain" description="GH16" evidence="1">
    <location>
        <begin position="30"/>
        <end position="330"/>
    </location>
</feature>
<evidence type="ECO:0000259" key="1">
    <source>
        <dbReference type="PROSITE" id="PS51762"/>
    </source>
</evidence>
<dbReference type="PANTHER" id="PTHR10963:SF24">
    <property type="entry name" value="GLYCOSIDASE C21B10.07-RELATED"/>
    <property type="match status" value="1"/>
</dbReference>
<comment type="caution">
    <text evidence="2">The sequence shown here is derived from an EMBL/GenBank/DDBJ whole genome shotgun (WGS) entry which is preliminary data.</text>
</comment>
<dbReference type="PANTHER" id="PTHR10963">
    <property type="entry name" value="GLYCOSYL HYDROLASE-RELATED"/>
    <property type="match status" value="1"/>
</dbReference>
<protein>
    <recommendedName>
        <fullName evidence="1">GH16 domain-containing protein</fullName>
    </recommendedName>
</protein>
<dbReference type="SUPFAM" id="SSF49899">
    <property type="entry name" value="Concanavalin A-like lectins/glucanases"/>
    <property type="match status" value="1"/>
</dbReference>
<reference evidence="2 3" key="1">
    <citation type="submission" date="2024-02" db="EMBL/GenBank/DDBJ databases">
        <title>A draft genome for the cacao thread blight pathogen Marasmius crinis-equi.</title>
        <authorList>
            <person name="Cohen S.P."/>
            <person name="Baruah I.K."/>
            <person name="Amoako-Attah I."/>
            <person name="Bukari Y."/>
            <person name="Meinhardt L.W."/>
            <person name="Bailey B.A."/>
        </authorList>
    </citation>
    <scope>NUCLEOTIDE SEQUENCE [LARGE SCALE GENOMIC DNA]</scope>
    <source>
        <strain evidence="2 3">GH-76</strain>
    </source>
</reference>
<name>A0ABR3FGN0_9AGAR</name>
<dbReference type="Gene3D" id="2.60.120.200">
    <property type="match status" value="1"/>
</dbReference>
<dbReference type="Pfam" id="PF26113">
    <property type="entry name" value="GH16_XgeA"/>
    <property type="match status" value="1"/>
</dbReference>
<evidence type="ECO:0000313" key="3">
    <source>
        <dbReference type="Proteomes" id="UP001465976"/>
    </source>
</evidence>
<sequence length="330" mass="36498">MREFPIFLLSLVSNLNSQLAGYLKLPGVQIGSPSFTLQDDYRGQDFFNQFDFISRSDPTHGLVDYQSKQNAIAKGLAYVQNGVTVLAVDNKTVLPSGSNRASIRIESKKKYDSGLFIADFEAMPVGCSTWPAWWSRSVTDYPKGGEIDVIEGVNSQTFNDMTFWRKGGSCNFPPASLSGTTSSIIDQKKCSDTTTDLMSCGFRDGKANSFGTGFNKAGGGVYAHLVNDDGISIWHFPRKSIPKDIKNKKPDPSSWGKPVARWKSTKCDMKKHFRGHKLVINTTLCGSWAGDPGAWARSKCPRTCPETVADPKNFNGARWKIKYISVYKQV</sequence>
<dbReference type="Proteomes" id="UP001465976">
    <property type="component" value="Unassembled WGS sequence"/>
</dbReference>
<evidence type="ECO:0000313" key="2">
    <source>
        <dbReference type="EMBL" id="KAL0574290.1"/>
    </source>
</evidence>
<proteinExistence type="predicted"/>